<evidence type="ECO:0000313" key="3">
    <source>
        <dbReference type="Proteomes" id="UP000272462"/>
    </source>
</evidence>
<feature type="transmembrane region" description="Helical" evidence="1">
    <location>
        <begin position="32"/>
        <end position="49"/>
    </location>
</feature>
<dbReference type="EMBL" id="CP025121">
    <property type="protein sequence ID" value="AYJ01147.1"/>
    <property type="molecule type" value="Genomic_DNA"/>
</dbReference>
<accession>A0A660HM85</accession>
<evidence type="ECO:0000313" key="2">
    <source>
        <dbReference type="EMBL" id="AYJ01147.1"/>
    </source>
</evidence>
<reference evidence="2 3" key="1">
    <citation type="journal article" date="2018" name="BMC Genomics">
        <title>Comparative genome analysis of jujube witches'-broom Phytoplasma, an obligate pathogen that causes jujube witches'-broom disease.</title>
        <authorList>
            <person name="Wang J."/>
            <person name="Song L."/>
            <person name="Jiao Q."/>
            <person name="Yang S."/>
            <person name="Gao R."/>
            <person name="Lu X."/>
            <person name="Zhou G."/>
        </authorList>
    </citation>
    <scope>NUCLEOTIDE SEQUENCE [LARGE SCALE GENOMIC DNA]</scope>
    <source>
        <strain evidence="2">Jwb-nky</strain>
    </source>
</reference>
<keyword evidence="1" id="KW-1133">Transmembrane helix</keyword>
<keyword evidence="3" id="KW-1185">Reference proteome</keyword>
<keyword evidence="1" id="KW-0472">Membrane</keyword>
<sequence>MFYFYKAVFIYIFFTKHFFKKNIFYVFCPKNHYIKIFNFFIYFVFFLMFKQHKLCYNLSRYFIFFFF</sequence>
<dbReference type="Proteomes" id="UP000272462">
    <property type="component" value="Chromosome"/>
</dbReference>
<name>A0A660HM85_ZIZJU</name>
<dbReference type="KEGG" id="pzi:CWO85_01185"/>
<protein>
    <submittedName>
        <fullName evidence="2">Uncharacterized protein</fullName>
    </submittedName>
</protein>
<organism evidence="2 3">
    <name type="scientific">Ziziphus jujuba witches'-broom phytoplasma</name>
    <dbReference type="NCBI Taxonomy" id="135727"/>
    <lineage>
        <taxon>Bacteria</taxon>
        <taxon>Bacillati</taxon>
        <taxon>Mycoplasmatota</taxon>
        <taxon>Mollicutes</taxon>
        <taxon>Acholeplasmatales</taxon>
        <taxon>Acholeplasmataceae</taxon>
        <taxon>Candidatus Phytoplasma</taxon>
        <taxon>16SrV (Elm yellows group)</taxon>
    </lineage>
</organism>
<gene>
    <name evidence="2" type="ORF">CWO85_01185</name>
</gene>
<dbReference type="AlphaFoldDB" id="A0A660HM85"/>
<evidence type="ECO:0000256" key="1">
    <source>
        <dbReference type="SAM" id="Phobius"/>
    </source>
</evidence>
<proteinExistence type="predicted"/>
<keyword evidence="1" id="KW-0812">Transmembrane</keyword>